<dbReference type="EC" id="3.1.3.48" evidence="2"/>
<proteinExistence type="inferred from homology"/>
<evidence type="ECO:0000256" key="1">
    <source>
        <dbReference type="ARBA" id="ARBA00005750"/>
    </source>
</evidence>
<comment type="catalytic activity">
    <reaction evidence="5">
        <text>O-phospho-L-tyrosyl-[protein] + H2O = L-tyrosyl-[protein] + phosphate</text>
        <dbReference type="Rhea" id="RHEA:10684"/>
        <dbReference type="Rhea" id="RHEA-COMP:10136"/>
        <dbReference type="Rhea" id="RHEA-COMP:20101"/>
        <dbReference type="ChEBI" id="CHEBI:15377"/>
        <dbReference type="ChEBI" id="CHEBI:43474"/>
        <dbReference type="ChEBI" id="CHEBI:46858"/>
        <dbReference type="ChEBI" id="CHEBI:61978"/>
        <dbReference type="EC" id="3.1.3.48"/>
    </reaction>
</comment>
<organism evidence="6">
    <name type="scientific">Proteinivorax tanatarense</name>
    <dbReference type="NCBI Taxonomy" id="1260629"/>
    <lineage>
        <taxon>Bacteria</taxon>
        <taxon>Bacillati</taxon>
        <taxon>Bacillota</taxon>
        <taxon>Clostridia</taxon>
        <taxon>Eubacteriales</taxon>
        <taxon>Proteinivoracaceae</taxon>
        <taxon>Proteinivorax</taxon>
    </lineage>
</organism>
<keyword evidence="4" id="KW-0904">Protein phosphatase</keyword>
<dbReference type="AlphaFoldDB" id="A0AAU7VQI9"/>
<sequence length="257" mass="28774">MIDVHSHILPGIDDGASCIEQAIEMAKIAQQENITKIISTPHYLGEGQDASKESILKAAKLLNQSCVDNGIDIDILVGQELYANINLLEDIKNNNVLPLANTDFLLIEFPMMSLPSWADDILHGIMVLGYKPVIAHPERYGYVINNPDIVKEWINMGCFTQINSMSITGRFGSKVQKVVKELATRDMIHLLGTDSHSHRGRSPKVQDSISLLKNWIGTKDAKMVVDNGFRLLENQELVTKVPQTKRNKFVSFLKRIL</sequence>
<dbReference type="PANTHER" id="PTHR39181">
    <property type="entry name" value="TYROSINE-PROTEIN PHOSPHATASE YWQE"/>
    <property type="match status" value="1"/>
</dbReference>
<gene>
    <name evidence="6" type="ORF">PRVXT_001528</name>
</gene>
<dbReference type="Pfam" id="PF19567">
    <property type="entry name" value="CpsB_CapC"/>
    <property type="match status" value="1"/>
</dbReference>
<dbReference type="EMBL" id="CP158367">
    <property type="protein sequence ID" value="XBX76339.1"/>
    <property type="molecule type" value="Genomic_DNA"/>
</dbReference>
<dbReference type="Gene3D" id="3.20.20.140">
    <property type="entry name" value="Metal-dependent hydrolases"/>
    <property type="match status" value="1"/>
</dbReference>
<evidence type="ECO:0000256" key="3">
    <source>
        <dbReference type="ARBA" id="ARBA00022801"/>
    </source>
</evidence>
<evidence type="ECO:0000256" key="4">
    <source>
        <dbReference type="ARBA" id="ARBA00022912"/>
    </source>
</evidence>
<dbReference type="InterPro" id="IPR016667">
    <property type="entry name" value="Caps_polysacc_synth_CpsB/CapC"/>
</dbReference>
<accession>A0AAU7VQI9</accession>
<dbReference type="PANTHER" id="PTHR39181:SF1">
    <property type="entry name" value="TYROSINE-PROTEIN PHOSPHATASE YWQE"/>
    <property type="match status" value="1"/>
</dbReference>
<keyword evidence="3 6" id="KW-0378">Hydrolase</keyword>
<dbReference type="GO" id="GO:0004725">
    <property type="term" value="F:protein tyrosine phosphatase activity"/>
    <property type="evidence" value="ECO:0007669"/>
    <property type="project" value="UniProtKB-EC"/>
</dbReference>
<evidence type="ECO:0000256" key="2">
    <source>
        <dbReference type="ARBA" id="ARBA00013064"/>
    </source>
</evidence>
<evidence type="ECO:0000313" key="6">
    <source>
        <dbReference type="EMBL" id="XBX76339.1"/>
    </source>
</evidence>
<dbReference type="PIRSF" id="PIRSF016557">
    <property type="entry name" value="Caps_synth_CpsB"/>
    <property type="match status" value="1"/>
</dbReference>
<protein>
    <recommendedName>
        <fullName evidence="2">protein-tyrosine-phosphatase</fullName>
        <ecNumber evidence="2">3.1.3.48</ecNumber>
    </recommendedName>
</protein>
<evidence type="ECO:0000256" key="5">
    <source>
        <dbReference type="ARBA" id="ARBA00051722"/>
    </source>
</evidence>
<dbReference type="GO" id="GO:0030145">
    <property type="term" value="F:manganese ion binding"/>
    <property type="evidence" value="ECO:0007669"/>
    <property type="project" value="InterPro"/>
</dbReference>
<comment type="similarity">
    <text evidence="1">Belongs to the metallo-dependent hydrolases superfamily. CpsB/CapC family.</text>
</comment>
<dbReference type="SUPFAM" id="SSF89550">
    <property type="entry name" value="PHP domain-like"/>
    <property type="match status" value="1"/>
</dbReference>
<name>A0AAU7VQI9_9FIRM</name>
<dbReference type="InterPro" id="IPR016195">
    <property type="entry name" value="Pol/histidinol_Pase-like"/>
</dbReference>
<reference evidence="6" key="1">
    <citation type="journal article" date="2013" name="Extremophiles">
        <title>Proteinivorax tanatarense gen. nov., sp. nov., an anaerobic, haloalkaliphilic, proteolytic bacterium isolated from a decaying algal bloom, and proposal of Proteinivoraceae fam. nov.</title>
        <authorList>
            <person name="Kevbrin V."/>
            <person name="Boltyanskaya Y."/>
            <person name="Zhilina T."/>
            <person name="Kolganova T."/>
            <person name="Lavrentjeva E."/>
            <person name="Kuznetsov B."/>
        </authorList>
    </citation>
    <scope>NUCLEOTIDE SEQUENCE</scope>
    <source>
        <strain evidence="6">Z-910T</strain>
    </source>
</reference>
<reference evidence="6" key="2">
    <citation type="submission" date="2024-06" db="EMBL/GenBank/DDBJ databases">
        <authorList>
            <person name="Petrova K.O."/>
            <person name="Toshchakov S.V."/>
            <person name="Boltjanskaja Y.V."/>
            <person name="Kevbrin V."/>
        </authorList>
    </citation>
    <scope>NUCLEOTIDE SEQUENCE</scope>
    <source>
        <strain evidence="6">Z-910T</strain>
    </source>
</reference>
<dbReference type="RefSeq" id="WP_350345073.1">
    <property type="nucleotide sequence ID" value="NZ_CP158367.1"/>
</dbReference>